<keyword evidence="3" id="KW-1185">Reference proteome</keyword>
<feature type="region of interest" description="Disordered" evidence="1">
    <location>
        <begin position="268"/>
        <end position="288"/>
    </location>
</feature>
<dbReference type="Proteomes" id="UP001359559">
    <property type="component" value="Unassembled WGS sequence"/>
</dbReference>
<organism evidence="2 3">
    <name type="scientific">Clitoria ternatea</name>
    <name type="common">Butterfly pea</name>
    <dbReference type="NCBI Taxonomy" id="43366"/>
    <lineage>
        <taxon>Eukaryota</taxon>
        <taxon>Viridiplantae</taxon>
        <taxon>Streptophyta</taxon>
        <taxon>Embryophyta</taxon>
        <taxon>Tracheophyta</taxon>
        <taxon>Spermatophyta</taxon>
        <taxon>Magnoliopsida</taxon>
        <taxon>eudicotyledons</taxon>
        <taxon>Gunneridae</taxon>
        <taxon>Pentapetalae</taxon>
        <taxon>rosids</taxon>
        <taxon>fabids</taxon>
        <taxon>Fabales</taxon>
        <taxon>Fabaceae</taxon>
        <taxon>Papilionoideae</taxon>
        <taxon>50 kb inversion clade</taxon>
        <taxon>NPAAA clade</taxon>
        <taxon>indigoferoid/millettioid clade</taxon>
        <taxon>Phaseoleae</taxon>
        <taxon>Clitoria</taxon>
    </lineage>
</organism>
<comment type="caution">
    <text evidence="2">The sequence shown here is derived from an EMBL/GenBank/DDBJ whole genome shotgun (WGS) entry which is preliminary data.</text>
</comment>
<sequence length="288" mass="32481">MSWLAQHEVTNTYSMVNEWSENGILDPGDGIHELLGIHAAPKIHGLMNCKVGIGSLVDLETVVLQELCKQIIMNDSATDMMVLASMKDIANYDTWLEARLPGCLTMLPKHMPCIRYGVRWMLASCEGLLCEKQMGVGDVPWSNVERCELVLQSAWDIDRCGLWWWPKPRLLKCLWRCHCHDCGWKHASTRRVFMHLHAPDIGPWAPHLTRLETRTKESNLCDGVAALLSHATDSRAPSKPFLLEVGSSGWKSTARHVMANLPLTTLENPEDQVLPTPGRTDNRIRSTR</sequence>
<accession>A0AAN9J7P4</accession>
<protein>
    <submittedName>
        <fullName evidence="2">Uncharacterized protein</fullName>
    </submittedName>
</protein>
<evidence type="ECO:0000313" key="2">
    <source>
        <dbReference type="EMBL" id="KAK7293845.1"/>
    </source>
</evidence>
<dbReference type="EMBL" id="JAYKXN010000004">
    <property type="protein sequence ID" value="KAK7293845.1"/>
    <property type="molecule type" value="Genomic_DNA"/>
</dbReference>
<gene>
    <name evidence="2" type="ORF">RJT34_16722</name>
</gene>
<evidence type="ECO:0000256" key="1">
    <source>
        <dbReference type="SAM" id="MobiDB-lite"/>
    </source>
</evidence>
<dbReference type="AlphaFoldDB" id="A0AAN9J7P4"/>
<name>A0AAN9J7P4_CLITE</name>
<proteinExistence type="predicted"/>
<evidence type="ECO:0000313" key="3">
    <source>
        <dbReference type="Proteomes" id="UP001359559"/>
    </source>
</evidence>
<reference evidence="2 3" key="1">
    <citation type="submission" date="2024-01" db="EMBL/GenBank/DDBJ databases">
        <title>The genomes of 5 underutilized Papilionoideae crops provide insights into root nodulation and disease resistance.</title>
        <authorList>
            <person name="Yuan L."/>
        </authorList>
    </citation>
    <scope>NUCLEOTIDE SEQUENCE [LARGE SCALE GENOMIC DNA]</scope>
    <source>
        <strain evidence="2">LY-2023</strain>
        <tissue evidence="2">Leaf</tissue>
    </source>
</reference>